<protein>
    <submittedName>
        <fullName evidence="3">Uncharacterized protein</fullName>
    </submittedName>
</protein>
<reference evidence="3" key="1">
    <citation type="submission" date="2021-09" db="EMBL/GenBank/DDBJ databases">
        <title>A high-quality genome of the endoparasitic fungus Hirsutella rhossiliensis with a comparison of Hirsutella genomes reveals transposable elements contributing to genome size variation.</title>
        <authorList>
            <person name="Lin R."/>
            <person name="Jiao Y."/>
            <person name="Sun X."/>
            <person name="Ling J."/>
            <person name="Xie B."/>
            <person name="Cheng X."/>
        </authorList>
    </citation>
    <scope>NUCLEOTIDE SEQUENCE</scope>
    <source>
        <strain evidence="3">HR02</strain>
    </source>
</reference>
<feature type="region of interest" description="Disordered" evidence="1">
    <location>
        <begin position="77"/>
        <end position="99"/>
    </location>
</feature>
<keyword evidence="2" id="KW-1133">Transmembrane helix</keyword>
<keyword evidence="2" id="KW-0812">Transmembrane</keyword>
<sequence length="147" mass="16704">MPSQKNSQAKAAPTSTRLAANAHPTLKGTTTGASGRPKKALTTKPPTISSPNQHREALRTAEAREAALRVARMRRLDERENRSREAAEEKLKRDSYQGRYKSASKKWTSTIVALPILLVTSYYLFQRRELAHHWPQVALPNRRRRSY</sequence>
<keyword evidence="2" id="KW-0472">Membrane</keyword>
<feature type="compositionally biased region" description="Basic and acidic residues" evidence="1">
    <location>
        <begin position="77"/>
        <end position="96"/>
    </location>
</feature>
<feature type="transmembrane region" description="Helical" evidence="2">
    <location>
        <begin position="107"/>
        <end position="125"/>
    </location>
</feature>
<proteinExistence type="predicted"/>
<feature type="compositionally biased region" description="Polar residues" evidence="1">
    <location>
        <begin position="1"/>
        <end position="18"/>
    </location>
</feature>
<evidence type="ECO:0000256" key="1">
    <source>
        <dbReference type="SAM" id="MobiDB-lite"/>
    </source>
</evidence>
<dbReference type="GeneID" id="68352033"/>
<comment type="caution">
    <text evidence="3">The sequence shown here is derived from an EMBL/GenBank/DDBJ whole genome shotgun (WGS) entry which is preliminary data.</text>
</comment>
<dbReference type="OrthoDB" id="3784821at2759"/>
<accession>A0A9P8MZG8</accession>
<evidence type="ECO:0000313" key="4">
    <source>
        <dbReference type="Proteomes" id="UP000824596"/>
    </source>
</evidence>
<dbReference type="AlphaFoldDB" id="A0A9P8MZG8"/>
<name>A0A9P8MZG8_9HYPO</name>
<evidence type="ECO:0000313" key="3">
    <source>
        <dbReference type="EMBL" id="KAH0964888.1"/>
    </source>
</evidence>
<dbReference type="Proteomes" id="UP000824596">
    <property type="component" value="Unassembled WGS sequence"/>
</dbReference>
<evidence type="ECO:0000256" key="2">
    <source>
        <dbReference type="SAM" id="Phobius"/>
    </source>
</evidence>
<dbReference type="RefSeq" id="XP_044722401.1">
    <property type="nucleotide sequence ID" value="XM_044861375.1"/>
</dbReference>
<dbReference type="EMBL" id="JAIZPD010000003">
    <property type="protein sequence ID" value="KAH0964888.1"/>
    <property type="molecule type" value="Genomic_DNA"/>
</dbReference>
<feature type="region of interest" description="Disordered" evidence="1">
    <location>
        <begin position="1"/>
        <end position="58"/>
    </location>
</feature>
<keyword evidence="4" id="KW-1185">Reference proteome</keyword>
<organism evidence="3 4">
    <name type="scientific">Hirsutella rhossiliensis</name>
    <dbReference type="NCBI Taxonomy" id="111463"/>
    <lineage>
        <taxon>Eukaryota</taxon>
        <taxon>Fungi</taxon>
        <taxon>Dikarya</taxon>
        <taxon>Ascomycota</taxon>
        <taxon>Pezizomycotina</taxon>
        <taxon>Sordariomycetes</taxon>
        <taxon>Hypocreomycetidae</taxon>
        <taxon>Hypocreales</taxon>
        <taxon>Ophiocordycipitaceae</taxon>
        <taxon>Hirsutella</taxon>
    </lineage>
</organism>
<gene>
    <name evidence="3" type="ORF">HRG_02904</name>
</gene>